<dbReference type="SUPFAM" id="SSF47473">
    <property type="entry name" value="EF-hand"/>
    <property type="match status" value="1"/>
</dbReference>
<gene>
    <name evidence="2" type="ORF">CBOVIS_LOCUS4108</name>
</gene>
<dbReference type="EMBL" id="CADEPM010000003">
    <property type="protein sequence ID" value="CAB3401351.1"/>
    <property type="molecule type" value="Genomic_DNA"/>
</dbReference>
<organism evidence="2 3">
    <name type="scientific">Caenorhabditis bovis</name>
    <dbReference type="NCBI Taxonomy" id="2654633"/>
    <lineage>
        <taxon>Eukaryota</taxon>
        <taxon>Metazoa</taxon>
        <taxon>Ecdysozoa</taxon>
        <taxon>Nematoda</taxon>
        <taxon>Chromadorea</taxon>
        <taxon>Rhabditida</taxon>
        <taxon>Rhabditina</taxon>
        <taxon>Rhabditomorpha</taxon>
        <taxon>Rhabditoidea</taxon>
        <taxon>Rhabditidae</taxon>
        <taxon>Peloderinae</taxon>
        <taxon>Caenorhabditis</taxon>
    </lineage>
</organism>
<dbReference type="InterPro" id="IPR039656">
    <property type="entry name" value="SYNRG"/>
</dbReference>
<dbReference type="InterPro" id="IPR000261">
    <property type="entry name" value="EH_dom"/>
</dbReference>
<dbReference type="AlphaFoldDB" id="A0A8S1EJR8"/>
<feature type="domain" description="EH" evidence="1">
    <location>
        <begin position="45"/>
        <end position="150"/>
    </location>
</feature>
<dbReference type="InterPro" id="IPR059024">
    <property type="entry name" value="SYNRG_C"/>
</dbReference>
<keyword evidence="3" id="KW-1185">Reference proteome</keyword>
<protein>
    <recommendedName>
        <fullName evidence="1">EH domain-containing protein</fullName>
    </recommendedName>
</protein>
<dbReference type="Gene3D" id="1.10.238.10">
    <property type="entry name" value="EF-hand"/>
    <property type="match status" value="1"/>
</dbReference>
<evidence type="ECO:0000259" key="1">
    <source>
        <dbReference type="PROSITE" id="PS50031"/>
    </source>
</evidence>
<accession>A0A8S1EJR8</accession>
<dbReference type="InterPro" id="IPR011992">
    <property type="entry name" value="EF-hand-dom_pair"/>
</dbReference>
<dbReference type="Pfam" id="PF25999">
    <property type="entry name" value="SYNRG_C"/>
    <property type="match status" value="1"/>
</dbReference>
<dbReference type="PANTHER" id="PTHR15463">
    <property type="entry name" value="AP1 GAMMA SUBUNIT BINDING PROTEIN 1"/>
    <property type="match status" value="1"/>
</dbReference>
<name>A0A8S1EJR8_9PELO</name>
<dbReference type="Proteomes" id="UP000494206">
    <property type="component" value="Unassembled WGS sequence"/>
</dbReference>
<evidence type="ECO:0000313" key="3">
    <source>
        <dbReference type="Proteomes" id="UP000494206"/>
    </source>
</evidence>
<reference evidence="2 3" key="1">
    <citation type="submission" date="2020-04" db="EMBL/GenBank/DDBJ databases">
        <authorList>
            <person name="Laetsch R D."/>
            <person name="Stevens L."/>
            <person name="Kumar S."/>
            <person name="Blaxter L. M."/>
        </authorList>
    </citation>
    <scope>NUCLEOTIDE SEQUENCE [LARGE SCALE GENOMIC DNA]</scope>
</reference>
<comment type="caution">
    <text evidence="2">The sequence shown here is derived from an EMBL/GenBank/DDBJ whole genome shotgun (WGS) entry which is preliminary data.</text>
</comment>
<dbReference type="GO" id="GO:0030130">
    <property type="term" value="C:clathrin coat of trans-Golgi network vesicle"/>
    <property type="evidence" value="ECO:0007669"/>
    <property type="project" value="TreeGrafter"/>
</dbReference>
<sequence length="376" mass="40538">MDPKKTFSMDSQILEEVIRSGNIPCHGRSGMLCSGGGLLPPALLNESKVPKFYLDAIAACGATTSSALPNTALVYNLMVSSNLPKDVLSYIWSAVNRTKPGQLTRPEFFSCIALIALAQKGESLAALCAMDSLPIPFLNPVQAVPASTNATTTASSSSFVPFARIKQTTSAFIPTSLLPRKSLRKKKEADLIGEPTAAASSASPTKSATKDLMGLDLFVESANGEDGENAESSTIHCWRETVHAVFLVFQEANGILGKTPKSVLDEIFSTEKGENYLRSLRRAFITLERVCKSAGVLLPAKSTNEAEACRKCWQRLSPFLTVHDVDEAAKDERKCGICCQPVSTPVDYGGQCYDVTCANLWVNNVSSMLPNQHLKH</sequence>
<dbReference type="CDD" id="cd00052">
    <property type="entry name" value="EH"/>
    <property type="match status" value="1"/>
</dbReference>
<dbReference type="Pfam" id="PF12763">
    <property type="entry name" value="EH"/>
    <property type="match status" value="1"/>
</dbReference>
<evidence type="ECO:0000313" key="2">
    <source>
        <dbReference type="EMBL" id="CAB3401351.1"/>
    </source>
</evidence>
<dbReference type="OrthoDB" id="524326at2759"/>
<dbReference type="PANTHER" id="PTHR15463:SF2">
    <property type="entry name" value="SYNERGIN GAMMA"/>
    <property type="match status" value="1"/>
</dbReference>
<dbReference type="PROSITE" id="PS50031">
    <property type="entry name" value="EH"/>
    <property type="match status" value="1"/>
</dbReference>
<proteinExistence type="predicted"/>